<evidence type="ECO:0000256" key="9">
    <source>
        <dbReference type="ARBA" id="ARBA00023306"/>
    </source>
</evidence>
<dbReference type="EMBL" id="OU963866">
    <property type="protein sequence ID" value="CAH0391000.1"/>
    <property type="molecule type" value="Genomic_DNA"/>
</dbReference>
<keyword evidence="16" id="KW-1185">Reference proteome</keyword>
<dbReference type="PANTHER" id="PTHR31761">
    <property type="entry name" value="GROWTH ARREST AND DNA DAMAGE-INDUCIBLE PROTEINS-INTERACTING PROTEIN 1 GADD45GIP1"/>
    <property type="match status" value="1"/>
</dbReference>
<dbReference type="InterPro" id="IPR043035">
    <property type="entry name" value="Ribosomal_mL64_sf"/>
</dbReference>
<organism evidence="15 16">
    <name type="scientific">Bemisia tabaci</name>
    <name type="common">Sweetpotato whitefly</name>
    <name type="synonym">Aleurodes tabaci</name>
    <dbReference type="NCBI Taxonomy" id="7038"/>
    <lineage>
        <taxon>Eukaryota</taxon>
        <taxon>Metazoa</taxon>
        <taxon>Ecdysozoa</taxon>
        <taxon>Arthropoda</taxon>
        <taxon>Hexapoda</taxon>
        <taxon>Insecta</taxon>
        <taxon>Pterygota</taxon>
        <taxon>Neoptera</taxon>
        <taxon>Paraneoptera</taxon>
        <taxon>Hemiptera</taxon>
        <taxon>Sternorrhyncha</taxon>
        <taxon>Aleyrodoidea</taxon>
        <taxon>Aleyrodidae</taxon>
        <taxon>Aleyrodinae</taxon>
        <taxon>Bemisia</taxon>
    </lineage>
</organism>
<dbReference type="GO" id="GO:0005840">
    <property type="term" value="C:ribosome"/>
    <property type="evidence" value="ECO:0007669"/>
    <property type="project" value="UniProtKB-KW"/>
</dbReference>
<dbReference type="KEGG" id="btab:109039839"/>
<evidence type="ECO:0000256" key="13">
    <source>
        <dbReference type="ARBA" id="ARBA00060144"/>
    </source>
</evidence>
<dbReference type="GO" id="GO:0005739">
    <property type="term" value="C:mitochondrion"/>
    <property type="evidence" value="ECO:0007669"/>
    <property type="project" value="UniProtKB-SubCell"/>
</dbReference>
<feature type="region of interest" description="Disordered" evidence="14">
    <location>
        <begin position="237"/>
        <end position="283"/>
    </location>
</feature>
<dbReference type="GO" id="GO:1990904">
    <property type="term" value="C:ribonucleoprotein complex"/>
    <property type="evidence" value="ECO:0007669"/>
    <property type="project" value="UniProtKB-KW"/>
</dbReference>
<evidence type="ECO:0000256" key="8">
    <source>
        <dbReference type="ARBA" id="ARBA00023274"/>
    </source>
</evidence>
<dbReference type="PANTHER" id="PTHR31761:SF1">
    <property type="entry name" value="LARGE RIBOSOMAL SUBUNIT PROTEIN ML64"/>
    <property type="match status" value="1"/>
</dbReference>
<evidence type="ECO:0000256" key="12">
    <source>
        <dbReference type="ARBA" id="ARBA00035485"/>
    </source>
</evidence>
<evidence type="ECO:0000256" key="6">
    <source>
        <dbReference type="ARBA" id="ARBA00023128"/>
    </source>
</evidence>
<evidence type="ECO:0000256" key="3">
    <source>
        <dbReference type="ARBA" id="ARBA00005421"/>
    </source>
</evidence>
<comment type="similarity">
    <text evidence="3">Belongs to the mitochondrion-specific ribosomal protein mL64 family.</text>
</comment>
<evidence type="ECO:0000313" key="16">
    <source>
        <dbReference type="Proteomes" id="UP001152759"/>
    </source>
</evidence>
<keyword evidence="5" id="KW-0175">Coiled coil</keyword>
<dbReference type="GO" id="GO:0005634">
    <property type="term" value="C:nucleus"/>
    <property type="evidence" value="ECO:0007669"/>
    <property type="project" value="UniProtKB-SubCell"/>
</dbReference>
<name>A0A9P0AEH2_BEMTA</name>
<evidence type="ECO:0000313" key="15">
    <source>
        <dbReference type="EMBL" id="CAH0391000.1"/>
    </source>
</evidence>
<proteinExistence type="inferred from homology"/>
<keyword evidence="9" id="KW-0131">Cell cycle</keyword>
<gene>
    <name evidence="15" type="ORF">BEMITA_LOCUS9663</name>
</gene>
<evidence type="ECO:0000256" key="1">
    <source>
        <dbReference type="ARBA" id="ARBA00004123"/>
    </source>
</evidence>
<dbReference type="InterPro" id="IPR018472">
    <property type="entry name" value="Ribosomal_mL64"/>
</dbReference>
<keyword evidence="7" id="KW-0539">Nucleus</keyword>
<reference evidence="15" key="1">
    <citation type="submission" date="2021-12" db="EMBL/GenBank/DDBJ databases">
        <authorList>
            <person name="King R."/>
        </authorList>
    </citation>
    <scope>NUCLEOTIDE SEQUENCE</scope>
</reference>
<evidence type="ECO:0000256" key="5">
    <source>
        <dbReference type="ARBA" id="ARBA00023054"/>
    </source>
</evidence>
<evidence type="ECO:0000256" key="11">
    <source>
        <dbReference type="ARBA" id="ARBA00035184"/>
    </source>
</evidence>
<dbReference type="Gene3D" id="6.10.280.120">
    <property type="entry name" value="Growth arrest and DNA-damage-inducible proteins-interacting protein 1"/>
    <property type="match status" value="1"/>
</dbReference>
<dbReference type="Pfam" id="PF10147">
    <property type="entry name" value="CR6_interact"/>
    <property type="match status" value="1"/>
</dbReference>
<comment type="function">
    <text evidence="13">Acts as a negative regulator of G1 to S cell cycle phase progression by inhibiting cyclin-dependent kinases. Inhibitory effects are additive with GADD45 proteins but also occur in the absence of GADD45 proteins. Acts as a repressor of the orphan nuclear receptor NR4A1 by inhibiting AB domain-mediated transcriptional activity. May be involved in the hormone-mediated regulation of NR4A1 transcriptional activity. May play a role in mitochondrial protein synthesis.</text>
</comment>
<dbReference type="Proteomes" id="UP001152759">
    <property type="component" value="Chromosome 5"/>
</dbReference>
<evidence type="ECO:0000256" key="14">
    <source>
        <dbReference type="SAM" id="MobiDB-lite"/>
    </source>
</evidence>
<protein>
    <recommendedName>
        <fullName evidence="11">Large ribosomal subunit protein mL64</fullName>
    </recommendedName>
    <alternativeName>
        <fullName evidence="10">39S ribosomal protein L59, mitochondrial</fullName>
    </alternativeName>
    <alternativeName>
        <fullName evidence="12">Growth arrest and DNA damage-inducible proteins-interacting protein 1</fullName>
    </alternativeName>
</protein>
<keyword evidence="8" id="KW-0687">Ribonucleoprotein</keyword>
<evidence type="ECO:0000256" key="2">
    <source>
        <dbReference type="ARBA" id="ARBA00004173"/>
    </source>
</evidence>
<accession>A0A9P0AEH2</accession>
<evidence type="ECO:0000256" key="7">
    <source>
        <dbReference type="ARBA" id="ARBA00023242"/>
    </source>
</evidence>
<evidence type="ECO:0000256" key="4">
    <source>
        <dbReference type="ARBA" id="ARBA00022980"/>
    </source>
</evidence>
<keyword evidence="6" id="KW-0496">Mitochondrion</keyword>
<dbReference type="AlphaFoldDB" id="A0A9P0AEH2"/>
<sequence>MMMVSFPSPLCFAKNLRINLRELSSIRALSTAVSKETEPPSKDGKVDQELFLETGEQEEERERYIEMRRNKSRLYPQDRNRVHNKPPWLDVEADLETLKTVRWNRRMYGRYGNSSNVDPRIAWPTKEDLVQAKEYESLLCPKSIQEMVEEEKAKIMEKERKEIEQDKKIIENLKKMNVWKEEMKAKITKKLQQATEAKEKRAKLIEDVRRHIGYAIDPRDNKFQEILEQKEKEERKALKEAKKQKKHEEMVAKMMKLAEDDKKERDEKKLSKTKDSDSEPQKE</sequence>
<keyword evidence="4" id="KW-0689">Ribosomal protein</keyword>
<comment type="subcellular location">
    <subcellularLocation>
        <location evidence="2">Mitochondrion</location>
    </subcellularLocation>
    <subcellularLocation>
        <location evidence="1">Nucleus</location>
    </subcellularLocation>
</comment>
<evidence type="ECO:0000256" key="10">
    <source>
        <dbReference type="ARBA" id="ARBA00030700"/>
    </source>
</evidence>